<name>A0A2U1AVH7_9BACT</name>
<evidence type="ECO:0000313" key="6">
    <source>
        <dbReference type="EMBL" id="NMD85718.1"/>
    </source>
</evidence>
<gene>
    <name evidence="7" type="ORF">C8D82_11780</name>
    <name evidence="6" type="ORF">HF882_03885</name>
</gene>
<feature type="domain" description="Protein kinase" evidence="5">
    <location>
        <begin position="11"/>
        <end position="282"/>
    </location>
</feature>
<dbReference type="InterPro" id="IPR008266">
    <property type="entry name" value="Tyr_kinase_AS"/>
</dbReference>
<dbReference type="GO" id="GO:0005524">
    <property type="term" value="F:ATP binding"/>
    <property type="evidence" value="ECO:0007669"/>
    <property type="project" value="UniProtKB-KW"/>
</dbReference>
<dbReference type="RefSeq" id="WP_116884412.1">
    <property type="nucleotide sequence ID" value="NZ_CABMMC010000076.1"/>
</dbReference>
<dbReference type="Gene3D" id="3.30.200.20">
    <property type="entry name" value="Phosphorylase Kinase, domain 1"/>
    <property type="match status" value="1"/>
</dbReference>
<dbReference type="PROSITE" id="PS50011">
    <property type="entry name" value="PROTEIN_KINASE_DOM"/>
    <property type="match status" value="1"/>
</dbReference>
<dbReference type="GeneID" id="78295714"/>
<dbReference type="CDD" id="cd14014">
    <property type="entry name" value="STKc_PknB_like"/>
    <property type="match status" value="1"/>
</dbReference>
<dbReference type="PANTHER" id="PTHR43289:SF34">
    <property type="entry name" value="SERINE_THREONINE-PROTEIN KINASE YBDM-RELATED"/>
    <property type="match status" value="1"/>
</dbReference>
<evidence type="ECO:0000256" key="3">
    <source>
        <dbReference type="ARBA" id="ARBA00022777"/>
    </source>
</evidence>
<dbReference type="Pfam" id="PF00069">
    <property type="entry name" value="Pkinase"/>
    <property type="match status" value="1"/>
</dbReference>
<dbReference type="Proteomes" id="UP000245959">
    <property type="component" value="Unassembled WGS sequence"/>
</dbReference>
<keyword evidence="2" id="KW-0547">Nucleotide-binding</keyword>
<dbReference type="Proteomes" id="UP000576225">
    <property type="component" value="Unassembled WGS sequence"/>
</dbReference>
<proteinExistence type="predicted"/>
<accession>A0A2U1AVH7</accession>
<dbReference type="InterPro" id="IPR011009">
    <property type="entry name" value="Kinase-like_dom_sf"/>
</dbReference>
<keyword evidence="4" id="KW-0067">ATP-binding</keyword>
<dbReference type="AlphaFoldDB" id="A0A2U1AVH7"/>
<dbReference type="GO" id="GO:0004674">
    <property type="term" value="F:protein serine/threonine kinase activity"/>
    <property type="evidence" value="ECO:0007669"/>
    <property type="project" value="UniProtKB-KW"/>
</dbReference>
<keyword evidence="6" id="KW-0723">Serine/threonine-protein kinase</keyword>
<organism evidence="7 8">
    <name type="scientific">Victivallis vadensis</name>
    <dbReference type="NCBI Taxonomy" id="172901"/>
    <lineage>
        <taxon>Bacteria</taxon>
        <taxon>Pseudomonadati</taxon>
        <taxon>Lentisphaerota</taxon>
        <taxon>Lentisphaeria</taxon>
        <taxon>Victivallales</taxon>
        <taxon>Victivallaceae</taxon>
        <taxon>Victivallis</taxon>
    </lineage>
</organism>
<comment type="caution">
    <text evidence="7">The sequence shown here is derived from an EMBL/GenBank/DDBJ whole genome shotgun (WGS) entry which is preliminary data.</text>
</comment>
<dbReference type="PROSITE" id="PS00109">
    <property type="entry name" value="PROTEIN_KINASE_TYR"/>
    <property type="match status" value="1"/>
</dbReference>
<reference evidence="6 9" key="2">
    <citation type="submission" date="2020-04" db="EMBL/GenBank/DDBJ databases">
        <authorList>
            <person name="Hitch T.C.A."/>
            <person name="Wylensek D."/>
            <person name="Clavel T."/>
        </authorList>
    </citation>
    <scope>NUCLEOTIDE SEQUENCE [LARGE SCALE GENOMIC DNA]</scope>
    <source>
        <strain evidence="6 9">COR2-253-APC-1A</strain>
    </source>
</reference>
<protein>
    <submittedName>
        <fullName evidence="6 7">Serine/threonine-protein kinase</fullName>
    </submittedName>
</protein>
<keyword evidence="8" id="KW-1185">Reference proteome</keyword>
<dbReference type="SUPFAM" id="SSF56112">
    <property type="entry name" value="Protein kinase-like (PK-like)"/>
    <property type="match status" value="1"/>
</dbReference>
<evidence type="ECO:0000259" key="5">
    <source>
        <dbReference type="PROSITE" id="PS50011"/>
    </source>
</evidence>
<evidence type="ECO:0000313" key="7">
    <source>
        <dbReference type="EMBL" id="PVY40361.1"/>
    </source>
</evidence>
<evidence type="ECO:0000313" key="9">
    <source>
        <dbReference type="Proteomes" id="UP000576225"/>
    </source>
</evidence>
<evidence type="ECO:0000313" key="8">
    <source>
        <dbReference type="Proteomes" id="UP000245959"/>
    </source>
</evidence>
<keyword evidence="3 7" id="KW-0418">Kinase</keyword>
<keyword evidence="1" id="KW-0808">Transferase</keyword>
<dbReference type="PANTHER" id="PTHR43289">
    <property type="entry name" value="MITOGEN-ACTIVATED PROTEIN KINASE KINASE KINASE 20-RELATED"/>
    <property type="match status" value="1"/>
</dbReference>
<dbReference type="EMBL" id="QEKH01000017">
    <property type="protein sequence ID" value="PVY40361.1"/>
    <property type="molecule type" value="Genomic_DNA"/>
</dbReference>
<evidence type="ECO:0000256" key="4">
    <source>
        <dbReference type="ARBA" id="ARBA00022840"/>
    </source>
</evidence>
<sequence>MISKLDANDHYEIVNLIAEGGMGAVYKAKKVGAAGFEKTVAIKMMLDKLAGDRRNVDDFVGEAKLVANLIHENIVQIYDLAQCPEGYYFVLEFVDGISLYDFIDFHLKIRRQLPLNLAVFIAARVARGLAYAHSRRDAAGRPLGIVHCDVCPHNVLINTEGVPKITDFGIARITTQAFAGRVSGKLAFMAPEQARREEVDFRSDIYSLGIVLFFMISGKMARDLSPSLTEILHNVRQNKLDWTQLPADLPGELVGMLKKMLADDPADRYSDTSLLAKDLEYFIYKDGYGPTIVTLANYMRELLPGRFGSAAPEETAPIDDLDRTMVLDRTIVLNDRELNQG</sequence>
<evidence type="ECO:0000256" key="1">
    <source>
        <dbReference type="ARBA" id="ARBA00022679"/>
    </source>
</evidence>
<dbReference type="OrthoDB" id="9788659at2"/>
<dbReference type="Gene3D" id="1.10.510.10">
    <property type="entry name" value="Transferase(Phosphotransferase) domain 1"/>
    <property type="match status" value="1"/>
</dbReference>
<dbReference type="InterPro" id="IPR000719">
    <property type="entry name" value="Prot_kinase_dom"/>
</dbReference>
<dbReference type="EMBL" id="JABAEW010000005">
    <property type="protein sequence ID" value="NMD85718.1"/>
    <property type="molecule type" value="Genomic_DNA"/>
</dbReference>
<evidence type="ECO:0000256" key="2">
    <source>
        <dbReference type="ARBA" id="ARBA00022741"/>
    </source>
</evidence>
<reference evidence="7 8" key="1">
    <citation type="submission" date="2018-04" db="EMBL/GenBank/DDBJ databases">
        <title>Genomic Encyclopedia of Type Strains, Phase IV (KMG-IV): sequencing the most valuable type-strain genomes for metagenomic binning, comparative biology and taxonomic classification.</title>
        <authorList>
            <person name="Goeker M."/>
        </authorList>
    </citation>
    <scope>NUCLEOTIDE SEQUENCE [LARGE SCALE GENOMIC DNA]</scope>
    <source>
        <strain evidence="7 8">DSM 14823</strain>
    </source>
</reference>